<dbReference type="AlphaFoldDB" id="A0A6I5ZNE2"/>
<feature type="transmembrane region" description="Helical" evidence="7">
    <location>
        <begin position="74"/>
        <end position="95"/>
    </location>
</feature>
<dbReference type="InterPro" id="IPR050189">
    <property type="entry name" value="MFS_Efflux_Transporters"/>
</dbReference>
<keyword evidence="4 7" id="KW-0812">Transmembrane</keyword>
<dbReference type="PROSITE" id="PS50850">
    <property type="entry name" value="MFS"/>
    <property type="match status" value="1"/>
</dbReference>
<comment type="subcellular location">
    <subcellularLocation>
        <location evidence="1">Cell membrane</location>
        <topology evidence="1">Multi-pass membrane protein</topology>
    </subcellularLocation>
</comment>
<feature type="transmembrane region" description="Helical" evidence="7">
    <location>
        <begin position="128"/>
        <end position="152"/>
    </location>
</feature>
<dbReference type="InterPro" id="IPR020846">
    <property type="entry name" value="MFS_dom"/>
</dbReference>
<feature type="transmembrane region" description="Helical" evidence="7">
    <location>
        <begin position="102"/>
        <end position="122"/>
    </location>
</feature>
<keyword evidence="6 7" id="KW-0472">Membrane</keyword>
<evidence type="ECO:0000259" key="8">
    <source>
        <dbReference type="PROSITE" id="PS50850"/>
    </source>
</evidence>
<proteinExistence type="predicted"/>
<accession>A0A6I5ZNE2</accession>
<evidence type="ECO:0000256" key="5">
    <source>
        <dbReference type="ARBA" id="ARBA00022989"/>
    </source>
</evidence>
<evidence type="ECO:0000256" key="3">
    <source>
        <dbReference type="ARBA" id="ARBA00022475"/>
    </source>
</evidence>
<evidence type="ECO:0000256" key="6">
    <source>
        <dbReference type="ARBA" id="ARBA00023136"/>
    </source>
</evidence>
<dbReference type="InterPro" id="IPR011701">
    <property type="entry name" value="MFS"/>
</dbReference>
<dbReference type="InterPro" id="IPR036259">
    <property type="entry name" value="MFS_trans_sf"/>
</dbReference>
<protein>
    <submittedName>
        <fullName evidence="9">Putative L-galactonate transporter</fullName>
    </submittedName>
</protein>
<name>A0A6I5ZNE2_9FIRM</name>
<feature type="domain" description="Major facilitator superfamily (MFS) profile" evidence="8">
    <location>
        <begin position="37"/>
        <end position="431"/>
    </location>
</feature>
<evidence type="ECO:0000256" key="7">
    <source>
        <dbReference type="SAM" id="Phobius"/>
    </source>
</evidence>
<feature type="transmembrane region" description="Helical" evidence="7">
    <location>
        <begin position="164"/>
        <end position="185"/>
    </location>
</feature>
<keyword evidence="5 7" id="KW-1133">Transmembrane helix</keyword>
<feature type="transmembrane region" description="Helical" evidence="7">
    <location>
        <begin position="244"/>
        <end position="264"/>
    </location>
</feature>
<sequence length="449" mass="49209">MNALPEIGKPGDGKTLERMGPSGQAELQLPKRTAIFWFIVIWLLYVFDILDMLAISAVFPAIKAEYHLSDAQLGWLGGVRGLAALIAAIPVGILVDRWSRKYMIAIMSAIWSFFCWATAWMGNYRGLLFTRFMVGAGGAGYNTAGYALIGAWFPPRQRGVMTGLFNTGQPIGAFVGVGLAGWLAVTFGWRSVFGIVAIPGFILAALMLFAPDYKTKKKEKQEELAVGFNFGEAMRYIIKSPSLILLYLAQLGIGMWTFTFSAWVPSFYGRTFNLNMAQAGQAVMFFGLVTIFGAPIGGLLSDWWARRAVNGRVKATLFLTCWCGVFWSLTFTLAIKGYGLVPVLICWSLSQPAWAGMTAAVISSIIDVTAPHFRAFATSFVVLFQNITAFIGPGLAGSISDRMGLTLALFIIMLISIISMVMLFFFATRTYAGDLARLKQLGNFSMDRV</sequence>
<keyword evidence="2" id="KW-0813">Transport</keyword>
<organism evidence="9 10">
    <name type="scientific">Neomoorella glycerini</name>
    <dbReference type="NCBI Taxonomy" id="55779"/>
    <lineage>
        <taxon>Bacteria</taxon>
        <taxon>Bacillati</taxon>
        <taxon>Bacillota</taxon>
        <taxon>Clostridia</taxon>
        <taxon>Neomoorellales</taxon>
        <taxon>Neomoorellaceae</taxon>
        <taxon>Neomoorella</taxon>
    </lineage>
</organism>
<feature type="transmembrane region" description="Helical" evidence="7">
    <location>
        <begin position="34"/>
        <end position="62"/>
    </location>
</feature>
<dbReference type="GO" id="GO:0005886">
    <property type="term" value="C:plasma membrane"/>
    <property type="evidence" value="ECO:0007669"/>
    <property type="project" value="UniProtKB-SubCell"/>
</dbReference>
<evidence type="ECO:0000313" key="9">
    <source>
        <dbReference type="EMBL" id="QGP91383.1"/>
    </source>
</evidence>
<dbReference type="PANTHER" id="PTHR43124:SF3">
    <property type="entry name" value="CHLORAMPHENICOL EFFLUX PUMP RV0191"/>
    <property type="match status" value="1"/>
</dbReference>
<feature type="transmembrane region" description="Helical" evidence="7">
    <location>
        <begin position="375"/>
        <end position="395"/>
    </location>
</feature>
<dbReference type="Proteomes" id="UP000425916">
    <property type="component" value="Chromosome"/>
</dbReference>
<dbReference type="GO" id="GO:0022857">
    <property type="term" value="F:transmembrane transporter activity"/>
    <property type="evidence" value="ECO:0007669"/>
    <property type="project" value="InterPro"/>
</dbReference>
<dbReference type="SUPFAM" id="SSF103473">
    <property type="entry name" value="MFS general substrate transporter"/>
    <property type="match status" value="1"/>
</dbReference>
<feature type="transmembrane region" description="Helical" evidence="7">
    <location>
        <begin position="317"/>
        <end position="335"/>
    </location>
</feature>
<dbReference type="PANTHER" id="PTHR43124">
    <property type="entry name" value="PURINE EFFLUX PUMP PBUE"/>
    <property type="match status" value="1"/>
</dbReference>
<keyword evidence="10" id="KW-1185">Reference proteome</keyword>
<keyword evidence="3" id="KW-1003">Cell membrane</keyword>
<feature type="transmembrane region" description="Helical" evidence="7">
    <location>
        <begin position="284"/>
        <end position="305"/>
    </location>
</feature>
<feature type="transmembrane region" description="Helical" evidence="7">
    <location>
        <begin position="341"/>
        <end position="363"/>
    </location>
</feature>
<evidence type="ECO:0000256" key="4">
    <source>
        <dbReference type="ARBA" id="ARBA00022692"/>
    </source>
</evidence>
<feature type="transmembrane region" description="Helical" evidence="7">
    <location>
        <begin position="191"/>
        <end position="210"/>
    </location>
</feature>
<dbReference type="Pfam" id="PF07690">
    <property type="entry name" value="MFS_1"/>
    <property type="match status" value="1"/>
</dbReference>
<reference evidence="9 10" key="1">
    <citation type="submission" date="2019-11" db="EMBL/GenBank/DDBJ databases">
        <title>Genome sequence of Moorella glycerini DSM11254.</title>
        <authorList>
            <person name="Poehlein A."/>
            <person name="Boeer T."/>
            <person name="Daniel R."/>
        </authorList>
    </citation>
    <scope>NUCLEOTIDE SEQUENCE [LARGE SCALE GENOMIC DNA]</scope>
    <source>
        <strain evidence="9 10">DSM 11254</strain>
    </source>
</reference>
<dbReference type="Gene3D" id="1.20.1250.20">
    <property type="entry name" value="MFS general substrate transporter like domains"/>
    <property type="match status" value="1"/>
</dbReference>
<dbReference type="EMBL" id="CP046244">
    <property type="protein sequence ID" value="QGP91383.1"/>
    <property type="molecule type" value="Genomic_DNA"/>
</dbReference>
<gene>
    <name evidence="9" type="primary">lgoT_2</name>
    <name evidence="9" type="ORF">MGLY_07150</name>
</gene>
<feature type="transmembrane region" description="Helical" evidence="7">
    <location>
        <begin position="407"/>
        <end position="427"/>
    </location>
</feature>
<evidence type="ECO:0000256" key="2">
    <source>
        <dbReference type="ARBA" id="ARBA00022448"/>
    </source>
</evidence>
<evidence type="ECO:0000313" key="10">
    <source>
        <dbReference type="Proteomes" id="UP000425916"/>
    </source>
</evidence>
<evidence type="ECO:0000256" key="1">
    <source>
        <dbReference type="ARBA" id="ARBA00004651"/>
    </source>
</evidence>